<proteinExistence type="predicted"/>
<organism evidence="1 2">
    <name type="scientific">Senna tora</name>
    <dbReference type="NCBI Taxonomy" id="362788"/>
    <lineage>
        <taxon>Eukaryota</taxon>
        <taxon>Viridiplantae</taxon>
        <taxon>Streptophyta</taxon>
        <taxon>Embryophyta</taxon>
        <taxon>Tracheophyta</taxon>
        <taxon>Spermatophyta</taxon>
        <taxon>Magnoliopsida</taxon>
        <taxon>eudicotyledons</taxon>
        <taxon>Gunneridae</taxon>
        <taxon>Pentapetalae</taxon>
        <taxon>rosids</taxon>
        <taxon>fabids</taxon>
        <taxon>Fabales</taxon>
        <taxon>Fabaceae</taxon>
        <taxon>Caesalpinioideae</taxon>
        <taxon>Cassia clade</taxon>
        <taxon>Senna</taxon>
    </lineage>
</organism>
<sequence>MTHLPSNPKPRLSIKFTQIRKYNAKRLF</sequence>
<protein>
    <submittedName>
        <fullName evidence="1">Uncharacterized protein</fullName>
    </submittedName>
</protein>
<reference evidence="1" key="1">
    <citation type="submission" date="2020-09" db="EMBL/GenBank/DDBJ databases">
        <title>Genome-Enabled Discovery of Anthraquinone Biosynthesis in Senna tora.</title>
        <authorList>
            <person name="Kang S.-H."/>
            <person name="Pandey R.P."/>
            <person name="Lee C.-M."/>
            <person name="Sim J.-S."/>
            <person name="Jeong J.-T."/>
            <person name="Choi B.-S."/>
            <person name="Jung M."/>
            <person name="Ginzburg D."/>
            <person name="Zhao K."/>
            <person name="Won S.Y."/>
            <person name="Oh T.-J."/>
            <person name="Yu Y."/>
            <person name="Kim N.-H."/>
            <person name="Lee O.R."/>
            <person name="Lee T.-H."/>
            <person name="Bashyal P."/>
            <person name="Kim T.-S."/>
            <person name="Lee W.-H."/>
            <person name="Kawkins C."/>
            <person name="Kim C.-K."/>
            <person name="Kim J.S."/>
            <person name="Ahn B.O."/>
            <person name="Rhee S.Y."/>
            <person name="Sohng J.K."/>
        </authorList>
    </citation>
    <scope>NUCLEOTIDE SEQUENCE</scope>
    <source>
        <tissue evidence="1">Leaf</tissue>
    </source>
</reference>
<keyword evidence="2" id="KW-1185">Reference proteome</keyword>
<comment type="caution">
    <text evidence="1">The sequence shown here is derived from an EMBL/GenBank/DDBJ whole genome shotgun (WGS) entry which is preliminary data.</text>
</comment>
<evidence type="ECO:0000313" key="1">
    <source>
        <dbReference type="EMBL" id="KAF7842057.1"/>
    </source>
</evidence>
<name>A0A835CK45_9FABA</name>
<gene>
    <name evidence="1" type="ORF">G2W53_004355</name>
</gene>
<dbReference type="EMBL" id="JAAIUW010000002">
    <property type="protein sequence ID" value="KAF7842057.1"/>
    <property type="molecule type" value="Genomic_DNA"/>
</dbReference>
<dbReference type="AlphaFoldDB" id="A0A835CK45"/>
<dbReference type="Proteomes" id="UP000634136">
    <property type="component" value="Unassembled WGS sequence"/>
</dbReference>
<accession>A0A835CK45</accession>
<evidence type="ECO:0000313" key="2">
    <source>
        <dbReference type="Proteomes" id="UP000634136"/>
    </source>
</evidence>